<dbReference type="Proteomes" id="UP000219467">
    <property type="component" value="Unassembled WGS sequence"/>
</dbReference>
<feature type="transmembrane region" description="Helical" evidence="1">
    <location>
        <begin position="37"/>
        <end position="58"/>
    </location>
</feature>
<feature type="transmembrane region" description="Helical" evidence="1">
    <location>
        <begin position="12"/>
        <end position="31"/>
    </location>
</feature>
<feature type="transmembrane region" description="Helical" evidence="1">
    <location>
        <begin position="279"/>
        <end position="297"/>
    </location>
</feature>
<gene>
    <name evidence="2" type="ORF">SAMN05878503_102432</name>
</gene>
<reference evidence="3" key="1">
    <citation type="submission" date="2017-08" db="EMBL/GenBank/DDBJ databases">
        <authorList>
            <person name="Varghese N."/>
            <person name="Submissions S."/>
        </authorList>
    </citation>
    <scope>NUCLEOTIDE SEQUENCE [LARGE SCALE GENOMIC DNA]</scope>
    <source>
        <strain evidence="3">JA234</strain>
    </source>
</reference>
<keyword evidence="1" id="KW-0472">Membrane</keyword>
<dbReference type="RefSeq" id="WP_097029438.1">
    <property type="nucleotide sequence ID" value="NZ_OAOQ01000002.1"/>
</dbReference>
<sequence length="573" mass="59599">MERNNLQRLTMASIGGLAGVSLHMLSGLLAHPLLPEWLALAATGFAAVFFGGWLGLAGPLPLARAALGAAGVAVMVACFVLLASLRVYRIESLFMMRGVALSTLALATVPLPFLVARAGGRWLDYPVLFTAAWGLAVRAAAAVLFALVVWAFVLLSSEVLALAGIAAAERVVSSGPVPWAISGLAVGLGLAVVSEHVELIAPDLILRLLRLLLPPALLVIALFTLLLPLRGMETVFSGMSAAGTLIAMAALGATLVSIAVDRSDAEAAQGPVMGRATPALALILPVPGVLAAWALWLRVDQYGWTPDRLAGALAAVLALGYGLVYAAAVLRGRGWRMRIRRGNIGMAFMALTLAGLWLTPVLDATRISARDQLRRFQDGRTAVADLDVTSIGRWGREGAAALAALRRIAGQPGQEALAARLAGAADPGPAQEAADLAAEIARLTAVRPPEAAGFRDAIVARLSGPERRIWRDGCLVRLPDGRPGCVMLVADFLPEQPGDEALLLTLTRRGGLDPRGYALPDGRLETLAVRGLGADLAGDPAALVAAVLDQVPEVTPAPLNRLRLGGGSVVLLP</sequence>
<keyword evidence="1" id="KW-1133">Transmembrane helix</keyword>
<keyword evidence="3" id="KW-1185">Reference proteome</keyword>
<dbReference type="AlphaFoldDB" id="A0A285CN75"/>
<feature type="transmembrane region" description="Helical" evidence="1">
    <location>
        <begin position="127"/>
        <end position="153"/>
    </location>
</feature>
<feature type="transmembrane region" description="Helical" evidence="1">
    <location>
        <begin position="235"/>
        <end position="258"/>
    </location>
</feature>
<protein>
    <submittedName>
        <fullName evidence="2">Uncharacterized protein DUF4153</fullName>
    </submittedName>
</protein>
<dbReference type="OrthoDB" id="7402611at2"/>
<feature type="transmembrane region" description="Helical" evidence="1">
    <location>
        <begin position="309"/>
        <end position="330"/>
    </location>
</feature>
<name>A0A285CN75_9RHOB</name>
<proteinExistence type="predicted"/>
<dbReference type="EMBL" id="OAOQ01000002">
    <property type="protein sequence ID" value="SNX68992.1"/>
    <property type="molecule type" value="Genomic_DNA"/>
</dbReference>
<evidence type="ECO:0000256" key="1">
    <source>
        <dbReference type="SAM" id="Phobius"/>
    </source>
</evidence>
<feature type="transmembrane region" description="Helical" evidence="1">
    <location>
        <begin position="65"/>
        <end position="88"/>
    </location>
</feature>
<accession>A0A285CN75</accession>
<feature type="transmembrane region" description="Helical" evidence="1">
    <location>
        <begin position="94"/>
        <end position="115"/>
    </location>
</feature>
<feature type="transmembrane region" description="Helical" evidence="1">
    <location>
        <begin position="179"/>
        <end position="201"/>
    </location>
</feature>
<keyword evidence="1" id="KW-0812">Transmembrane</keyword>
<evidence type="ECO:0000313" key="3">
    <source>
        <dbReference type="Proteomes" id="UP000219467"/>
    </source>
</evidence>
<organism evidence="2 3">
    <name type="scientific">Cereibacter ovatus</name>
    <dbReference type="NCBI Taxonomy" id="439529"/>
    <lineage>
        <taxon>Bacteria</taxon>
        <taxon>Pseudomonadati</taxon>
        <taxon>Pseudomonadota</taxon>
        <taxon>Alphaproteobacteria</taxon>
        <taxon>Rhodobacterales</taxon>
        <taxon>Paracoccaceae</taxon>
        <taxon>Cereibacter</taxon>
    </lineage>
</organism>
<evidence type="ECO:0000313" key="2">
    <source>
        <dbReference type="EMBL" id="SNX68992.1"/>
    </source>
</evidence>
<feature type="transmembrane region" description="Helical" evidence="1">
    <location>
        <begin position="342"/>
        <end position="362"/>
    </location>
</feature>
<feature type="transmembrane region" description="Helical" evidence="1">
    <location>
        <begin position="208"/>
        <end position="229"/>
    </location>
</feature>